<comment type="function">
    <text evidence="9">Catalyzes two reactions in de novo purine nucleotide biosynthesis. Catalyzes the breakdown of 5-aminoimidazole- (N-succinylocarboxamide) ribotide (SAICAR or 2-[5-amino-1-(5-phospho-beta-D-ribosyl)imidazole-4-carboxamido]succinate) to 5-aminoimidazole-4-carboxamide ribotide (AICAR or 5-amino-1-(5-phospho-beta-D-ribosyl)imidazole-4-carboxamide) and fumarate, and of adenylosuccinate (ADS or N(6)-(1,2-dicarboxyethyl)-AMP) to adenosine monophosphate (AMP) and fumarate.</text>
</comment>
<dbReference type="NCBIfam" id="NF006764">
    <property type="entry name" value="PRK09285.1"/>
    <property type="match status" value="1"/>
</dbReference>
<dbReference type="EC" id="4.3.2.2" evidence="4 12"/>
<protein>
    <recommendedName>
        <fullName evidence="5 12">Adenylosuccinate lyase</fullName>
        <shortName evidence="13">ASL</shortName>
        <ecNumber evidence="4 12">4.3.2.2</ecNumber>
    </recommendedName>
    <alternativeName>
        <fullName evidence="10 13">Adenylosuccinase</fullName>
    </alternativeName>
</protein>
<dbReference type="InterPro" id="IPR024083">
    <property type="entry name" value="Fumarase/histidase_N"/>
</dbReference>
<evidence type="ECO:0000313" key="17">
    <source>
        <dbReference type="Proteomes" id="UP000230557"/>
    </source>
</evidence>
<feature type="domain" description="Adenylosuccinate lyase PurB C-terminal" evidence="15">
    <location>
        <begin position="328"/>
        <end position="442"/>
    </location>
</feature>
<evidence type="ECO:0000256" key="7">
    <source>
        <dbReference type="ARBA" id="ARBA00023239"/>
    </source>
</evidence>
<evidence type="ECO:0000256" key="10">
    <source>
        <dbReference type="ARBA" id="ARBA00030717"/>
    </source>
</evidence>
<evidence type="ECO:0000256" key="8">
    <source>
        <dbReference type="ARBA" id="ARBA00024477"/>
    </source>
</evidence>
<dbReference type="InterPro" id="IPR022761">
    <property type="entry name" value="Fumarate_lyase_N"/>
</dbReference>
<accession>A0A2H0VE92</accession>
<dbReference type="GO" id="GO:0044208">
    <property type="term" value="P:'de novo' AMP biosynthetic process"/>
    <property type="evidence" value="ECO:0007669"/>
    <property type="project" value="UniProtKB-UniPathway"/>
</dbReference>
<comment type="catalytic activity">
    <reaction evidence="11">
        <text>N(6)-(1,2-dicarboxyethyl)-AMP = fumarate + AMP</text>
        <dbReference type="Rhea" id="RHEA:16853"/>
        <dbReference type="ChEBI" id="CHEBI:29806"/>
        <dbReference type="ChEBI" id="CHEBI:57567"/>
        <dbReference type="ChEBI" id="CHEBI:456215"/>
        <dbReference type="EC" id="4.3.2.2"/>
    </reaction>
    <physiologicalReaction direction="left-to-right" evidence="11">
        <dbReference type="Rhea" id="RHEA:16854"/>
    </physiologicalReaction>
</comment>
<keyword evidence="6 13" id="KW-0658">Purine biosynthesis</keyword>
<dbReference type="Proteomes" id="UP000230557">
    <property type="component" value="Unassembled WGS sequence"/>
</dbReference>
<dbReference type="InterPro" id="IPR000362">
    <property type="entry name" value="Fumarate_lyase_fam"/>
</dbReference>
<evidence type="ECO:0000259" key="15">
    <source>
        <dbReference type="Pfam" id="PF08328"/>
    </source>
</evidence>
<dbReference type="Gene3D" id="1.10.40.30">
    <property type="entry name" value="Fumarase/aspartase (C-terminal domain)"/>
    <property type="match status" value="1"/>
</dbReference>
<evidence type="ECO:0000256" key="3">
    <source>
        <dbReference type="ARBA" id="ARBA00008273"/>
    </source>
</evidence>
<dbReference type="Gene3D" id="1.10.275.10">
    <property type="entry name" value="Fumarase/aspartase (N-terminal domain)"/>
    <property type="match status" value="1"/>
</dbReference>
<dbReference type="AlphaFoldDB" id="A0A2H0VE92"/>
<keyword evidence="7 13" id="KW-0456">Lyase</keyword>
<dbReference type="Gene3D" id="1.20.200.10">
    <property type="entry name" value="Fumarase/aspartase (Central domain)"/>
    <property type="match status" value="1"/>
</dbReference>
<proteinExistence type="inferred from homology"/>
<dbReference type="PROSITE" id="PS00163">
    <property type="entry name" value="FUMARATE_LYASES"/>
    <property type="match status" value="1"/>
</dbReference>
<comment type="pathway">
    <text evidence="1 13">Purine metabolism; IMP biosynthesis via de novo pathway; 5-amino-1-(5-phospho-D-ribosyl)imidazole-4-carboxamide from 5-amino-1-(5-phospho-D-ribosyl)imidazole-4-carboxylate: step 2/2.</text>
</comment>
<dbReference type="GO" id="GO:0070626">
    <property type="term" value="F:(S)-2-(5-amino-1-(5-phospho-D-ribosyl)imidazole-4-carboxamido) succinate lyase (fumarate-forming) activity"/>
    <property type="evidence" value="ECO:0007669"/>
    <property type="project" value="RHEA"/>
</dbReference>
<evidence type="ECO:0000259" key="14">
    <source>
        <dbReference type="Pfam" id="PF00206"/>
    </source>
</evidence>
<sequence length="454" mass="51533">MPSELNAISPLDGRYYERVKEFSPIFSESALMRYRLWVEIEYLIGLSREPKVHELAPFSEAQIKQLRALYQKFSEADAKRVKQIEKITDHDVKALEYFAKEKLKKVLPPGIFEFFHSGLTSEDINNIAYSLMLKDGIGIYLKSVARILAELKGLALKHKNLAMLSLTHSQPATPTTLGHEMAVFYSRVKRQVEKLSAIKLTAKFSGATGNWSAHTVSYPNVDWINSSKKFVESFGLEFLPLSTQIEPHDTSVEVYQAISRVNTVIRDFNQDIWLYILRKLFKQKLVKGEIGSSTMPHKINPWYFENSEGNITIANGILHALSDRLPVSRLQRDLSDSTMLRNQGMALGYSMLAVKSTLIGLSKLDVDKNAIKKELEENPQVIAEAVQTVLRKVGYPKPYEAVKALTRGKIVNLASMRKFIQKLKIPSIEKKKLLKLTPEKYTGLAGKLVEKYLK</sequence>
<evidence type="ECO:0000256" key="6">
    <source>
        <dbReference type="ARBA" id="ARBA00022755"/>
    </source>
</evidence>
<dbReference type="PANTHER" id="PTHR43411">
    <property type="entry name" value="ADENYLOSUCCINATE LYASE"/>
    <property type="match status" value="1"/>
</dbReference>
<comment type="catalytic activity">
    <reaction evidence="8">
        <text>(2S)-2-[5-amino-1-(5-phospho-beta-D-ribosyl)imidazole-4-carboxamido]succinate = 5-amino-1-(5-phospho-beta-D-ribosyl)imidazole-4-carboxamide + fumarate</text>
        <dbReference type="Rhea" id="RHEA:23920"/>
        <dbReference type="ChEBI" id="CHEBI:29806"/>
        <dbReference type="ChEBI" id="CHEBI:58443"/>
        <dbReference type="ChEBI" id="CHEBI:58475"/>
        <dbReference type="EC" id="4.3.2.2"/>
    </reaction>
    <physiologicalReaction direction="left-to-right" evidence="8">
        <dbReference type="Rhea" id="RHEA:23921"/>
    </physiologicalReaction>
</comment>
<dbReference type="InterPro" id="IPR004769">
    <property type="entry name" value="Pur_lyase"/>
</dbReference>
<comment type="caution">
    <text evidence="16">The sequence shown here is derived from an EMBL/GenBank/DDBJ whole genome shotgun (WGS) entry which is preliminary data.</text>
</comment>
<dbReference type="Pfam" id="PF08328">
    <property type="entry name" value="ASL_C"/>
    <property type="match status" value="1"/>
</dbReference>
<feature type="domain" description="Fumarate lyase N-terminal" evidence="14">
    <location>
        <begin position="13"/>
        <end position="309"/>
    </location>
</feature>
<dbReference type="EMBL" id="PFAJ01000017">
    <property type="protein sequence ID" value="PIR97444.1"/>
    <property type="molecule type" value="Genomic_DNA"/>
</dbReference>
<dbReference type="Pfam" id="PF00206">
    <property type="entry name" value="Lyase_1"/>
    <property type="match status" value="1"/>
</dbReference>
<evidence type="ECO:0000256" key="13">
    <source>
        <dbReference type="RuleBase" id="RU361172"/>
    </source>
</evidence>
<dbReference type="UniPathway" id="UPA00075">
    <property type="reaction ID" value="UER00336"/>
</dbReference>
<evidence type="ECO:0000256" key="2">
    <source>
        <dbReference type="ARBA" id="ARBA00004734"/>
    </source>
</evidence>
<dbReference type="InterPro" id="IPR047136">
    <property type="entry name" value="PurB_bact"/>
</dbReference>
<evidence type="ECO:0000256" key="11">
    <source>
        <dbReference type="ARBA" id="ARBA00049115"/>
    </source>
</evidence>
<dbReference type="PRINTS" id="PR00149">
    <property type="entry name" value="FUMRATELYASE"/>
</dbReference>
<dbReference type="InterPro" id="IPR020557">
    <property type="entry name" value="Fumarate_lyase_CS"/>
</dbReference>
<dbReference type="GO" id="GO:0006189">
    <property type="term" value="P:'de novo' IMP biosynthetic process"/>
    <property type="evidence" value="ECO:0007669"/>
    <property type="project" value="UniProtKB-UniPathway"/>
</dbReference>
<dbReference type="InterPro" id="IPR013539">
    <property type="entry name" value="PurB_C"/>
</dbReference>
<name>A0A2H0VE92_9BACT</name>
<organism evidence="16 17">
    <name type="scientific">Candidatus Doudnabacteria bacterium CG10_big_fil_rev_8_21_14_0_10_41_10</name>
    <dbReference type="NCBI Taxonomy" id="1974551"/>
    <lineage>
        <taxon>Bacteria</taxon>
        <taxon>Candidatus Doudnaibacteriota</taxon>
    </lineage>
</organism>
<reference evidence="17" key="1">
    <citation type="submission" date="2017-09" db="EMBL/GenBank/DDBJ databases">
        <title>Depth-based differentiation of microbial function through sediment-hosted aquifers and enrichment of novel symbionts in the deep terrestrial subsurface.</title>
        <authorList>
            <person name="Probst A.J."/>
            <person name="Ladd B."/>
            <person name="Jarett J.K."/>
            <person name="Geller-Mcgrath D.E."/>
            <person name="Sieber C.M.K."/>
            <person name="Emerson J.B."/>
            <person name="Anantharaman K."/>
            <person name="Thomas B.C."/>
            <person name="Malmstrom R."/>
            <person name="Stieglmeier M."/>
            <person name="Klingl A."/>
            <person name="Woyke T."/>
            <person name="Ryan C.M."/>
            <person name="Banfield J.F."/>
        </authorList>
    </citation>
    <scope>NUCLEOTIDE SEQUENCE [LARGE SCALE GENOMIC DNA]</scope>
</reference>
<evidence type="ECO:0000313" key="16">
    <source>
        <dbReference type="EMBL" id="PIR97444.1"/>
    </source>
</evidence>
<evidence type="ECO:0000256" key="5">
    <source>
        <dbReference type="ARBA" id="ARBA00017058"/>
    </source>
</evidence>
<evidence type="ECO:0000256" key="4">
    <source>
        <dbReference type="ARBA" id="ARBA00012339"/>
    </source>
</evidence>
<dbReference type="PANTHER" id="PTHR43411:SF1">
    <property type="entry name" value="ADENYLOSUCCINATE LYASE"/>
    <property type="match status" value="1"/>
</dbReference>
<evidence type="ECO:0000256" key="12">
    <source>
        <dbReference type="NCBIfam" id="TIGR00928"/>
    </source>
</evidence>
<dbReference type="InterPro" id="IPR008948">
    <property type="entry name" value="L-Aspartase-like"/>
</dbReference>
<dbReference type="SUPFAM" id="SSF48557">
    <property type="entry name" value="L-aspartase-like"/>
    <property type="match status" value="1"/>
</dbReference>
<evidence type="ECO:0000256" key="9">
    <source>
        <dbReference type="ARBA" id="ARBA00025012"/>
    </source>
</evidence>
<dbReference type="NCBIfam" id="TIGR00928">
    <property type="entry name" value="purB"/>
    <property type="match status" value="1"/>
</dbReference>
<dbReference type="GO" id="GO:0004018">
    <property type="term" value="F:N6-(1,2-dicarboxyethyl)AMP AMP-lyase (fumarate-forming) activity"/>
    <property type="evidence" value="ECO:0007669"/>
    <property type="project" value="UniProtKB-UniRule"/>
</dbReference>
<evidence type="ECO:0000256" key="1">
    <source>
        <dbReference type="ARBA" id="ARBA00004706"/>
    </source>
</evidence>
<dbReference type="UniPathway" id="UPA00074">
    <property type="reaction ID" value="UER00132"/>
</dbReference>
<gene>
    <name evidence="16" type="ORF">COT91_01405</name>
</gene>
<comment type="pathway">
    <text evidence="2 13">Purine metabolism; AMP biosynthesis via de novo pathway; AMP from IMP: step 2/2.</text>
</comment>
<comment type="similarity">
    <text evidence="3 13">Belongs to the lyase 1 family. Adenylosuccinate lyase subfamily.</text>
</comment>